<dbReference type="OrthoDB" id="443140at2759"/>
<accession>A0A1S4AVI0</accession>
<evidence type="ECO:0000313" key="1">
    <source>
        <dbReference type="RefSeq" id="XP_016480737.1"/>
    </source>
</evidence>
<reference evidence="1" key="1">
    <citation type="submission" date="2025-08" db="UniProtKB">
        <authorList>
            <consortium name="RefSeq"/>
        </authorList>
    </citation>
    <scope>IDENTIFICATION</scope>
</reference>
<sequence length="231" mass="26849">MEIEDLKVFLNDSFKIKDLGRVHYFLGLEFSHKDDGVIISQRKFTLDFLKEYQCMDYNNFTSPLDPTVKLKAKEEEALTDPTYYRKLVGKLNFLTNTRLDIAYSVQNLSQFMDDTRQPHLKAVFHLLRYLKTDPTLGIFMSRDTNYTFRDYCDSNWAVCPDSRKSISGYHVLLGSSPVSWKSKKHATISLSSAEVEYRALRKVVGELVWLSRLFEELTVPFPKPIVVFCDS</sequence>
<gene>
    <name evidence="1" type="primary">LOC107801852</name>
</gene>
<protein>
    <submittedName>
        <fullName evidence="1">Uncharacterized mitochondrial protein AtMg00810-like</fullName>
    </submittedName>
</protein>
<name>A0A1S4AVI0_TOBAC</name>
<dbReference type="PaxDb" id="4097-A0A1S4AVI0"/>
<dbReference type="KEGG" id="nta:107801852"/>
<dbReference type="PANTHER" id="PTHR11439:SF469">
    <property type="entry name" value="REVERSE TRANSCRIPTASE TY1_COPIA-TYPE DOMAIN-CONTAINING PROTEIN"/>
    <property type="match status" value="1"/>
</dbReference>
<dbReference type="STRING" id="4097.A0A1S4AVI0"/>
<dbReference type="AlphaFoldDB" id="A0A1S4AVI0"/>
<dbReference type="PANTHER" id="PTHR11439">
    <property type="entry name" value="GAG-POL-RELATED RETROTRANSPOSON"/>
    <property type="match status" value="1"/>
</dbReference>
<dbReference type="SUPFAM" id="SSF56672">
    <property type="entry name" value="DNA/RNA polymerases"/>
    <property type="match status" value="1"/>
</dbReference>
<dbReference type="RefSeq" id="XP_016480737.1">
    <property type="nucleotide sequence ID" value="XM_016625251.1"/>
</dbReference>
<proteinExistence type="predicted"/>
<dbReference type="CDD" id="cd09272">
    <property type="entry name" value="RNase_HI_RT_Ty1"/>
    <property type="match status" value="1"/>
</dbReference>
<organism evidence="1">
    <name type="scientific">Nicotiana tabacum</name>
    <name type="common">Common tobacco</name>
    <dbReference type="NCBI Taxonomy" id="4097"/>
    <lineage>
        <taxon>Eukaryota</taxon>
        <taxon>Viridiplantae</taxon>
        <taxon>Streptophyta</taxon>
        <taxon>Embryophyta</taxon>
        <taxon>Tracheophyta</taxon>
        <taxon>Spermatophyta</taxon>
        <taxon>Magnoliopsida</taxon>
        <taxon>eudicotyledons</taxon>
        <taxon>Gunneridae</taxon>
        <taxon>Pentapetalae</taxon>
        <taxon>asterids</taxon>
        <taxon>lamiids</taxon>
        <taxon>Solanales</taxon>
        <taxon>Solanaceae</taxon>
        <taxon>Nicotianoideae</taxon>
        <taxon>Nicotianeae</taxon>
        <taxon>Nicotiana</taxon>
    </lineage>
</organism>
<dbReference type="InterPro" id="IPR043502">
    <property type="entry name" value="DNA/RNA_pol_sf"/>
</dbReference>